<name>A0ABT8UR07_9MYCO</name>
<proteinExistence type="predicted"/>
<organism evidence="1 2">
    <name type="scientific">Mycolicibacterium arseniciresistens</name>
    <dbReference type="NCBI Taxonomy" id="3062257"/>
    <lineage>
        <taxon>Bacteria</taxon>
        <taxon>Bacillati</taxon>
        <taxon>Actinomycetota</taxon>
        <taxon>Actinomycetes</taxon>
        <taxon>Mycobacteriales</taxon>
        <taxon>Mycobacteriaceae</taxon>
        <taxon>Mycolicibacterium</taxon>
    </lineage>
</organism>
<dbReference type="EMBL" id="JAUMSQ010000511">
    <property type="protein sequence ID" value="MDO3640233.1"/>
    <property type="molecule type" value="Genomic_DNA"/>
</dbReference>
<reference evidence="1" key="1">
    <citation type="submission" date="2023-07" db="EMBL/GenBank/DDBJ databases">
        <title>Mycolicibacterium sp. nov., a novel bacterial species.</title>
        <authorList>
            <person name="Cao Y."/>
        </authorList>
    </citation>
    <scope>NUCLEOTIDE SEQUENCE</scope>
    <source>
        <strain evidence="1">KC 300</strain>
    </source>
</reference>
<gene>
    <name evidence="1" type="ORF">Q2100_31120</name>
</gene>
<protein>
    <submittedName>
        <fullName evidence="1">Uncharacterized protein</fullName>
    </submittedName>
</protein>
<comment type="caution">
    <text evidence="1">The sequence shown here is derived from an EMBL/GenBank/DDBJ whole genome shotgun (WGS) entry which is preliminary data.</text>
</comment>
<sequence>APVRLVDDELATSLAPGGRLDTLLSAVDFAVGPTVDAGGQLSGALCLAVDPDLLVTVNAMTTGYVVNEGVDAGPGTPTRPGTGQDAAISWLNRLKALAQRMCVAPTTYAQADLDAVQRVGDPALRTIATTGAADIVDQLLGIPSVRGVTIVGDGPLTGPAAQLLSARGRRVAIAAADLTAQDSATGVLSTADLAPMRLAPDLVAVPFDPTVGAALAGVGSEPVAPTYLDPSLEVPVQHDSEVARRQDALGSLLWRGLRPDAAPRTQLLMPPLTWNVRADDAQAILTAAATAIRAGLAVP</sequence>
<keyword evidence="2" id="KW-1185">Reference proteome</keyword>
<evidence type="ECO:0000313" key="1">
    <source>
        <dbReference type="EMBL" id="MDO3640233.1"/>
    </source>
</evidence>
<accession>A0ABT8UR07</accession>
<dbReference type="Proteomes" id="UP001168823">
    <property type="component" value="Unassembled WGS sequence"/>
</dbReference>
<evidence type="ECO:0000313" key="2">
    <source>
        <dbReference type="Proteomes" id="UP001168823"/>
    </source>
</evidence>
<feature type="non-terminal residue" evidence="1">
    <location>
        <position position="1"/>
    </location>
</feature>
<feature type="non-terminal residue" evidence="1">
    <location>
        <position position="299"/>
    </location>
</feature>